<reference evidence="3" key="1">
    <citation type="submission" date="2021-12" db="EMBL/GenBank/DDBJ databases">
        <authorList>
            <person name="King R."/>
        </authorList>
    </citation>
    <scope>NUCLEOTIDE SEQUENCE</scope>
</reference>
<accession>A0A9P0F7F3</accession>
<evidence type="ECO:0000313" key="3">
    <source>
        <dbReference type="EMBL" id="CAH0395584.1"/>
    </source>
</evidence>
<dbReference type="PANTHER" id="PTHR12832">
    <property type="entry name" value="TESTIS-SPECIFIC PROTEIN PBS13 T-COMPLEX 11"/>
    <property type="match status" value="1"/>
</dbReference>
<feature type="region of interest" description="Disordered" evidence="2">
    <location>
        <begin position="1"/>
        <end position="32"/>
    </location>
</feature>
<dbReference type="GO" id="GO:0007165">
    <property type="term" value="P:signal transduction"/>
    <property type="evidence" value="ECO:0007669"/>
    <property type="project" value="TreeGrafter"/>
</dbReference>
<dbReference type="EMBL" id="OU963870">
    <property type="protein sequence ID" value="CAH0395584.1"/>
    <property type="molecule type" value="Genomic_DNA"/>
</dbReference>
<dbReference type="Pfam" id="PF05794">
    <property type="entry name" value="Tcp11"/>
    <property type="match status" value="1"/>
</dbReference>
<proteinExistence type="inferred from homology"/>
<sequence length="486" mass="54973">MESDESRNGNRLADQSAPSPSKEINHQERGKRVRTISASMIPGVTDASPPRFVSLEEIMKAANGMTNMALAHEIAVDKNFMLKKLEPSENSIERKVKETMHRAFWDLLSQELNADPPVYTQALALLQEIKDTLSSLLLPQHTKLKKEIEEVLDMELIRQQIDNETLDFPYYAQYITSVMGKLCAPVRDDKIRELTQTKEVVQVYKGILETLELMKLDMANFTIEMFKPHIQASSVEYEKEKFSEFLKVQADGLFSTREWLSRHVDPSKPDEPKDDILTRAYMETLCWNPDNIFPETLMMDENRFLDIQDECRQLSVTAAVLLLTISSVGCGLESHAEYKMKLKEHIKTILADVKSDSDLAAVLPNVTEQVIKDCKDFLNQIGGKQLSDDTIKALEGQIEKIANPEHKIRELVFKRVSDFLKLIISSSTATPTQVPPGLTSFQAELAQLAGRFLRLVSHNRKVFGEFYTDILNQADPSSSPPVAVVS</sequence>
<dbReference type="Proteomes" id="UP001152759">
    <property type="component" value="Chromosome 9"/>
</dbReference>
<organism evidence="3 4">
    <name type="scientific">Bemisia tabaci</name>
    <name type="common">Sweetpotato whitefly</name>
    <name type="synonym">Aleurodes tabaci</name>
    <dbReference type="NCBI Taxonomy" id="7038"/>
    <lineage>
        <taxon>Eukaryota</taxon>
        <taxon>Metazoa</taxon>
        <taxon>Ecdysozoa</taxon>
        <taxon>Arthropoda</taxon>
        <taxon>Hexapoda</taxon>
        <taxon>Insecta</taxon>
        <taxon>Pterygota</taxon>
        <taxon>Neoptera</taxon>
        <taxon>Paraneoptera</taxon>
        <taxon>Hemiptera</taxon>
        <taxon>Sternorrhyncha</taxon>
        <taxon>Aleyrodoidea</taxon>
        <taxon>Aleyrodidae</taxon>
        <taxon>Aleyrodinae</taxon>
        <taxon>Bemisia</taxon>
    </lineage>
</organism>
<name>A0A9P0F7F3_BEMTA</name>
<evidence type="ECO:0008006" key="5">
    <source>
        <dbReference type="Google" id="ProtNLM"/>
    </source>
</evidence>
<keyword evidence="4" id="KW-1185">Reference proteome</keyword>
<dbReference type="AlphaFoldDB" id="A0A9P0F7F3"/>
<evidence type="ECO:0000256" key="1">
    <source>
        <dbReference type="ARBA" id="ARBA00010954"/>
    </source>
</evidence>
<evidence type="ECO:0000313" key="4">
    <source>
        <dbReference type="Proteomes" id="UP001152759"/>
    </source>
</evidence>
<dbReference type="InterPro" id="IPR008862">
    <property type="entry name" value="Tcp11"/>
</dbReference>
<gene>
    <name evidence="3" type="ORF">BEMITA_LOCUS13753</name>
</gene>
<evidence type="ECO:0000256" key="2">
    <source>
        <dbReference type="SAM" id="MobiDB-lite"/>
    </source>
</evidence>
<dbReference type="PANTHER" id="PTHR12832:SF11">
    <property type="entry name" value="LD23868P"/>
    <property type="match status" value="1"/>
</dbReference>
<protein>
    <recommendedName>
        <fullName evidence="5">T-complex protein 11-like protein 1</fullName>
    </recommendedName>
</protein>
<comment type="similarity">
    <text evidence="1">Belongs to the TCP11 family.</text>
</comment>